<accession>A0A9W6UM53</accession>
<proteinExistence type="predicted"/>
<feature type="region of interest" description="Disordered" evidence="1">
    <location>
        <begin position="1"/>
        <end position="26"/>
    </location>
</feature>
<evidence type="ECO:0000313" key="3">
    <source>
        <dbReference type="Proteomes" id="UP001165143"/>
    </source>
</evidence>
<dbReference type="EMBL" id="BSRX01000016">
    <property type="protein sequence ID" value="GLW55091.1"/>
    <property type="molecule type" value="Genomic_DNA"/>
</dbReference>
<gene>
    <name evidence="2" type="ORF">Kpho01_31020</name>
</gene>
<protein>
    <submittedName>
        <fullName evidence="2">Uncharacterized protein</fullName>
    </submittedName>
</protein>
<evidence type="ECO:0000256" key="1">
    <source>
        <dbReference type="SAM" id="MobiDB-lite"/>
    </source>
</evidence>
<sequence length="103" mass="10310">MRPPGSAADEEAAGGLRPPGAPVAVPTGGVEGVAECGQVGDGDLLDQACEEPACPGSFRRSPSCALSLVVPGMFRPARRPKTISPLDTQKSTLAGVDIAVGRG</sequence>
<organism evidence="2 3">
    <name type="scientific">Kitasatospora phosalacinea</name>
    <dbReference type="NCBI Taxonomy" id="2065"/>
    <lineage>
        <taxon>Bacteria</taxon>
        <taxon>Bacillati</taxon>
        <taxon>Actinomycetota</taxon>
        <taxon>Actinomycetes</taxon>
        <taxon>Kitasatosporales</taxon>
        <taxon>Streptomycetaceae</taxon>
        <taxon>Kitasatospora</taxon>
    </lineage>
</organism>
<dbReference type="AlphaFoldDB" id="A0A9W6UM53"/>
<evidence type="ECO:0000313" key="2">
    <source>
        <dbReference type="EMBL" id="GLW55091.1"/>
    </source>
</evidence>
<reference evidence="2" key="1">
    <citation type="submission" date="2023-02" db="EMBL/GenBank/DDBJ databases">
        <title>Kitasatospora phosalacinea NBRC 14362.</title>
        <authorList>
            <person name="Ichikawa N."/>
            <person name="Sato H."/>
            <person name="Tonouchi N."/>
        </authorList>
    </citation>
    <scope>NUCLEOTIDE SEQUENCE</scope>
    <source>
        <strain evidence="2">NBRC 14362</strain>
    </source>
</reference>
<comment type="caution">
    <text evidence="2">The sequence shown here is derived from an EMBL/GenBank/DDBJ whole genome shotgun (WGS) entry which is preliminary data.</text>
</comment>
<name>A0A9W6UM53_9ACTN</name>
<dbReference type="Proteomes" id="UP001165143">
    <property type="component" value="Unassembled WGS sequence"/>
</dbReference>